<keyword evidence="1" id="KW-0143">Chaperone</keyword>
<dbReference type="PROSITE" id="PS50077">
    <property type="entry name" value="HEAT_REPEAT"/>
    <property type="match status" value="1"/>
</dbReference>
<name>A0ABR4MMT8_9PEZI</name>
<evidence type="ECO:0000256" key="1">
    <source>
        <dbReference type="ARBA" id="ARBA00023186"/>
    </source>
</evidence>
<dbReference type="RefSeq" id="XP_070860780.1">
    <property type="nucleotide sequence ID" value="XM_071006296.1"/>
</dbReference>
<evidence type="ECO:0000259" key="4">
    <source>
        <dbReference type="Pfam" id="PF12612"/>
    </source>
</evidence>
<gene>
    <name evidence="6" type="ORF">HOO65_020142</name>
</gene>
<feature type="domain" description="Tubulin-folding cofactor D C-terminal" evidence="4">
    <location>
        <begin position="1022"/>
        <end position="1215"/>
    </location>
</feature>
<dbReference type="InterPro" id="IPR058033">
    <property type="entry name" value="ARM_TBCD_2nd"/>
</dbReference>
<feature type="repeat" description="HEAT" evidence="2">
    <location>
        <begin position="393"/>
        <end position="430"/>
    </location>
</feature>
<dbReference type="Pfam" id="PF25767">
    <property type="entry name" value="ARM_TBCD_2nd"/>
    <property type="match status" value="1"/>
</dbReference>
<keyword evidence="7" id="KW-1185">Reference proteome</keyword>
<reference evidence="6 7" key="1">
    <citation type="submission" date="2020-05" db="EMBL/GenBank/DDBJ databases">
        <title>Ceratocystis lukuohia genome.</title>
        <authorList>
            <person name="Harrington T.C."/>
            <person name="Kim K."/>
            <person name="Mayers C.G."/>
        </authorList>
    </citation>
    <scope>NUCLEOTIDE SEQUENCE [LARGE SCALE GENOMIC DNA]</scope>
    <source>
        <strain evidence="6 7">C4212</strain>
    </source>
</reference>
<feature type="region of interest" description="Disordered" evidence="3">
    <location>
        <begin position="1234"/>
        <end position="1257"/>
    </location>
</feature>
<accession>A0ABR4MMT8</accession>
<protein>
    <submittedName>
        <fullName evidence="6">Tubulin-folding cofactor D</fullName>
    </submittedName>
</protein>
<dbReference type="Pfam" id="PF23579">
    <property type="entry name" value="ARM_TBCD"/>
    <property type="match status" value="1"/>
</dbReference>
<evidence type="ECO:0000256" key="2">
    <source>
        <dbReference type="PROSITE-ProRule" id="PRU00103"/>
    </source>
</evidence>
<organism evidence="6 7">
    <name type="scientific">Ceratocystis lukuohia</name>
    <dbReference type="NCBI Taxonomy" id="2019550"/>
    <lineage>
        <taxon>Eukaryota</taxon>
        <taxon>Fungi</taxon>
        <taxon>Dikarya</taxon>
        <taxon>Ascomycota</taxon>
        <taxon>Pezizomycotina</taxon>
        <taxon>Sordariomycetes</taxon>
        <taxon>Hypocreomycetidae</taxon>
        <taxon>Microascales</taxon>
        <taxon>Ceratocystidaceae</taxon>
        <taxon>Ceratocystis</taxon>
    </lineage>
</organism>
<dbReference type="InterPro" id="IPR021133">
    <property type="entry name" value="HEAT_type_2"/>
</dbReference>
<dbReference type="EMBL" id="JABSNW010000002">
    <property type="protein sequence ID" value="KAL2889600.1"/>
    <property type="molecule type" value="Genomic_DNA"/>
</dbReference>
<dbReference type="PANTHER" id="PTHR12658:SF0">
    <property type="entry name" value="TUBULIN-SPECIFIC CHAPERONE D"/>
    <property type="match status" value="1"/>
</dbReference>
<dbReference type="Gene3D" id="1.25.10.10">
    <property type="entry name" value="Leucine-rich Repeat Variant"/>
    <property type="match status" value="1"/>
</dbReference>
<evidence type="ECO:0000259" key="5">
    <source>
        <dbReference type="Pfam" id="PF25767"/>
    </source>
</evidence>
<sequence length="1331" mass="147092">MDVPDFEADVWLQKASGELLADLRQSVPKLLRKPGTGVNGASKLRYRVRMQEVSRLDSQLTSTSVPSLQVLSEFLELPQLLDPHLPELVPQLATAYLDYLQTSGMQPCLRTKSHLIQPLSEAVAHLLYTFCKVRGEKVIVRFFDVETKYIELLLSAIEADFVKHQKEARDSCNRNLDHSLGYNEQRSWTWQERYVILLWLSQLLFAPFDLSTISSVDLEDLTIPEIPNFKWPPNLPSIAVRLIPMAIKYLEKPGKERDGARALLVRMSMRKDMQEMGVLDSLISWALKCLEPSADVPVQSAYYYGGRLSFLAGVLRASIGTSDMDSYRVPIFKTALDLTKGESGIARHLMASSVARKMIIKVMRSVTALYLRSDERNREGASSEDTMEVVETCITFLMERLADNETPVRLAASKALSIITLQLSPEMAEQVVEAVLEAMNQKVLWIEDAKDSTATKTRDLSAVDPLEWHGLTLTLSHLLYRRSPPASQLSSIIHALILGLSFEQRGPSGASIGTNVRDAACFGIWAISRRYTTTELLGVPTQSFTSSDSICETRTDSVIQTLATELVVAASRDPAGNIRRGASAALQELIGRHPDTVIEGISLVQTVDYSSVALRSRAIDQVSSNATRLSVVYGGALQHALLTWRGIGDADAAARRVAGKSFGALTLEMARMRPVTAVKQFHRAMGLVAIEIEKLQARQAEERHGLLLCLAAILDQISQLAALVLEQKDQEKTRELHDFVQEVLKTTTAILKQVQLGSFRREELLAEAASRLSVSLLPVIQMALFTEEAHEAGLLLLPGHEVLLPQHPERVCAYVTVLSDTCREERVTPEITAVLSQVLPGWLEFDQQETADAVSLASLVYLILSSPAQRLPIVRIWADATQKKHSGRMGHGYGYFYAMAISYPVTRRLTEPNNDITASVLLERWNADHDIDTHVAILRSLKWGDILRQNPHAFLDLLAEGLNNYTTNARGDVGSLVRVAALQAVESMWRGVDWMLGDSAAEKRTETKTAKHWLQRSVELLLPAVLRLAAEKLDRVRAEAHQTLSLALTKEYRGPFVYLTFSSRDYFFSLLNLLRVERLHPLVLKWARADMQAWMAALMAGYVTSAEMGNEMLVTNSRAALVEFVSDGATSSQANSLSPSDNSMAVADSNLDVVATALVANIRAFQGIDRVLVPSLEITAFLMHVGLLQKSARVDARGLCLQAQKAGYKSGNMKKIEACVKIYGGLARMGLKGPGESNSGGGNGVEEDGGKSKWTNDSCAMGRSTEAVLEARRRLGALMFHPWPKVRNFLVDEIWSVVGEDSELAGQLLGVNWGTAGKEEIRGVVERLGLV</sequence>
<feature type="domain" description="Tubulin-folding cofactor D ARM repeats" evidence="5">
    <location>
        <begin position="373"/>
        <end position="600"/>
    </location>
</feature>
<dbReference type="SUPFAM" id="SSF48371">
    <property type="entry name" value="ARM repeat"/>
    <property type="match status" value="1"/>
</dbReference>
<dbReference type="InterPro" id="IPR033162">
    <property type="entry name" value="TBCD"/>
</dbReference>
<dbReference type="Proteomes" id="UP001610728">
    <property type="component" value="Unassembled WGS sequence"/>
</dbReference>
<dbReference type="PANTHER" id="PTHR12658">
    <property type="entry name" value="BETA-TUBULIN COFACTOR D"/>
    <property type="match status" value="1"/>
</dbReference>
<dbReference type="InterPro" id="IPR016024">
    <property type="entry name" value="ARM-type_fold"/>
</dbReference>
<dbReference type="Pfam" id="PF12612">
    <property type="entry name" value="TFCD_C"/>
    <property type="match status" value="1"/>
</dbReference>
<proteinExistence type="predicted"/>
<dbReference type="InterPro" id="IPR011989">
    <property type="entry name" value="ARM-like"/>
</dbReference>
<evidence type="ECO:0000313" key="7">
    <source>
        <dbReference type="Proteomes" id="UP001610728"/>
    </source>
</evidence>
<evidence type="ECO:0000256" key="3">
    <source>
        <dbReference type="SAM" id="MobiDB-lite"/>
    </source>
</evidence>
<dbReference type="GeneID" id="98115775"/>
<comment type="caution">
    <text evidence="6">The sequence shown here is derived from an EMBL/GenBank/DDBJ whole genome shotgun (WGS) entry which is preliminary data.</text>
</comment>
<evidence type="ECO:0000313" key="6">
    <source>
        <dbReference type="EMBL" id="KAL2889600.1"/>
    </source>
</evidence>
<dbReference type="InterPro" id="IPR022577">
    <property type="entry name" value="TBCD_C"/>
</dbReference>